<feature type="transmembrane region" description="Helical" evidence="6">
    <location>
        <begin position="6"/>
        <end position="23"/>
    </location>
</feature>
<gene>
    <name evidence="7" type="ORF">E1163_27125</name>
</gene>
<accession>A0ABW9RY84</accession>
<evidence type="ECO:0000256" key="2">
    <source>
        <dbReference type="ARBA" id="ARBA00022448"/>
    </source>
</evidence>
<feature type="transmembrane region" description="Helical" evidence="6">
    <location>
        <begin position="365"/>
        <end position="384"/>
    </location>
</feature>
<feature type="transmembrane region" description="Helical" evidence="6">
    <location>
        <begin position="453"/>
        <end position="477"/>
    </location>
</feature>
<dbReference type="PANTHER" id="PTHR10283">
    <property type="entry name" value="SOLUTE CARRIER FAMILY 13 MEMBER"/>
    <property type="match status" value="1"/>
</dbReference>
<feature type="transmembrane region" description="Helical" evidence="6">
    <location>
        <begin position="135"/>
        <end position="157"/>
    </location>
</feature>
<keyword evidence="5 6" id="KW-0472">Membrane</keyword>
<dbReference type="NCBIfam" id="TIGR00785">
    <property type="entry name" value="dass"/>
    <property type="match status" value="1"/>
</dbReference>
<dbReference type="PANTHER" id="PTHR10283:SF82">
    <property type="entry name" value="SOLUTE CARRIER FAMILY 13 MEMBER 2"/>
    <property type="match status" value="1"/>
</dbReference>
<feature type="transmembrane region" description="Helical" evidence="6">
    <location>
        <begin position="109"/>
        <end position="129"/>
    </location>
</feature>
<dbReference type="Pfam" id="PF00939">
    <property type="entry name" value="Na_sulph_symp"/>
    <property type="match status" value="1"/>
</dbReference>
<feature type="transmembrane region" description="Helical" evidence="6">
    <location>
        <begin position="414"/>
        <end position="432"/>
    </location>
</feature>
<protein>
    <submittedName>
        <fullName evidence="7">DASS family sodium-coupled anion symporter</fullName>
    </submittedName>
</protein>
<dbReference type="RefSeq" id="WP_155176404.1">
    <property type="nucleotide sequence ID" value="NZ_BAAAFL010000043.1"/>
</dbReference>
<keyword evidence="2" id="KW-0813">Transport</keyword>
<dbReference type="InterPro" id="IPR031312">
    <property type="entry name" value="Na/sul_symport_CS"/>
</dbReference>
<feature type="transmembrane region" description="Helical" evidence="6">
    <location>
        <begin position="212"/>
        <end position="234"/>
    </location>
</feature>
<dbReference type="CDD" id="cd01115">
    <property type="entry name" value="SLC13_permease"/>
    <property type="match status" value="1"/>
</dbReference>
<name>A0ABW9RY84_9BACT</name>
<evidence type="ECO:0000256" key="1">
    <source>
        <dbReference type="ARBA" id="ARBA00004141"/>
    </source>
</evidence>
<dbReference type="EMBL" id="SMLW01000669">
    <property type="protein sequence ID" value="MTI28661.1"/>
    <property type="molecule type" value="Genomic_DNA"/>
</dbReference>
<dbReference type="PROSITE" id="PS01271">
    <property type="entry name" value="NA_SULFATE"/>
    <property type="match status" value="1"/>
</dbReference>
<organism evidence="7 8">
    <name type="scientific">Fulvivirga kasyanovii</name>
    <dbReference type="NCBI Taxonomy" id="396812"/>
    <lineage>
        <taxon>Bacteria</taxon>
        <taxon>Pseudomonadati</taxon>
        <taxon>Bacteroidota</taxon>
        <taxon>Cytophagia</taxon>
        <taxon>Cytophagales</taxon>
        <taxon>Fulvivirgaceae</taxon>
        <taxon>Fulvivirga</taxon>
    </lineage>
</organism>
<evidence type="ECO:0000256" key="4">
    <source>
        <dbReference type="ARBA" id="ARBA00022989"/>
    </source>
</evidence>
<proteinExistence type="predicted"/>
<evidence type="ECO:0000313" key="8">
    <source>
        <dbReference type="Proteomes" id="UP000798808"/>
    </source>
</evidence>
<sequence length="478" mass="52256">MKRLNWLLILLGPIIFIIVLRFQDSQYLTPEIWRVLALTAWMVTWWVTEAIPIPVTALLPMIMLPLLQIFKIAEATAPYASPIIFLFMGGFMIAIALEKHNLHLRIALNLIKITGTSGNGIILGFMLSTALLSMWISNTATAVMMLPVATSVISLLLENTEPDKAYKNFALSLMLSIAYAANIGGTITLIGTPPNIVMAGYLRQMLGYEMQFSQWLLMGIPTGLLLLFTCYFLLTRVLFPNRMKNIEGSEQVIMNKLHQLGAVSREETLVMIIFAITALCWIFKSQLNQVIGIDLLSDTTIAMAGGALMFIVPVNFSGSTSLLQWEDTTKLPWGILILFGGGMCLAKSLEEVGIIQLIGDAVSNYHGTSLLVLTLVVTAIVLLMTELMSNVALVAIFIPVVIGVANGLDVNPLILVIPATLASSCAFMMPISTPPNAIVFASGHIRMRDMMKAGILLNIVAIIILTMATSWLVGLIFI</sequence>
<evidence type="ECO:0000256" key="3">
    <source>
        <dbReference type="ARBA" id="ARBA00022692"/>
    </source>
</evidence>
<keyword evidence="4 6" id="KW-1133">Transmembrane helix</keyword>
<keyword evidence="8" id="KW-1185">Reference proteome</keyword>
<evidence type="ECO:0000256" key="6">
    <source>
        <dbReference type="SAM" id="Phobius"/>
    </source>
</evidence>
<keyword evidence="3 6" id="KW-0812">Transmembrane</keyword>
<evidence type="ECO:0000313" key="7">
    <source>
        <dbReference type="EMBL" id="MTI28661.1"/>
    </source>
</evidence>
<feature type="transmembrane region" description="Helical" evidence="6">
    <location>
        <begin position="268"/>
        <end position="287"/>
    </location>
</feature>
<comment type="caution">
    <text evidence="7">The sequence shown here is derived from an EMBL/GenBank/DDBJ whole genome shotgun (WGS) entry which is preliminary data.</text>
</comment>
<comment type="subcellular location">
    <subcellularLocation>
        <location evidence="1">Membrane</location>
        <topology evidence="1">Multi-pass membrane protein</topology>
    </subcellularLocation>
</comment>
<feature type="transmembrane region" description="Helical" evidence="6">
    <location>
        <begin position="391"/>
        <end position="408"/>
    </location>
</feature>
<reference evidence="7 8" key="1">
    <citation type="submission" date="2019-02" db="EMBL/GenBank/DDBJ databases">
        <authorList>
            <person name="Goldberg S.R."/>
            <person name="Haltli B.A."/>
            <person name="Correa H."/>
            <person name="Russell K.G."/>
        </authorList>
    </citation>
    <scope>NUCLEOTIDE SEQUENCE [LARGE SCALE GENOMIC DNA]</scope>
    <source>
        <strain evidence="7 8">JCM 16186</strain>
    </source>
</reference>
<feature type="transmembrane region" description="Helical" evidence="6">
    <location>
        <begin position="169"/>
        <end position="192"/>
    </location>
</feature>
<feature type="transmembrane region" description="Helical" evidence="6">
    <location>
        <begin position="79"/>
        <end position="97"/>
    </location>
</feature>
<feature type="transmembrane region" description="Helical" evidence="6">
    <location>
        <begin position="299"/>
        <end position="323"/>
    </location>
</feature>
<feature type="transmembrane region" description="Helical" evidence="6">
    <location>
        <begin position="35"/>
        <end position="59"/>
    </location>
</feature>
<dbReference type="Proteomes" id="UP000798808">
    <property type="component" value="Unassembled WGS sequence"/>
</dbReference>
<dbReference type="InterPro" id="IPR001898">
    <property type="entry name" value="SLC13A/DASS"/>
</dbReference>
<feature type="transmembrane region" description="Helical" evidence="6">
    <location>
        <begin position="335"/>
        <end position="359"/>
    </location>
</feature>
<evidence type="ECO:0000256" key="5">
    <source>
        <dbReference type="ARBA" id="ARBA00023136"/>
    </source>
</evidence>